<dbReference type="AlphaFoldDB" id="T1FRD0"/>
<evidence type="ECO:0000313" key="2">
    <source>
        <dbReference type="EMBL" id="ESN91686.1"/>
    </source>
</evidence>
<dbReference type="Proteomes" id="UP000015101">
    <property type="component" value="Unassembled WGS sequence"/>
</dbReference>
<feature type="transmembrane region" description="Helical" evidence="1">
    <location>
        <begin position="109"/>
        <end position="135"/>
    </location>
</feature>
<organism evidence="3 4">
    <name type="scientific">Helobdella robusta</name>
    <name type="common">Californian leech</name>
    <dbReference type="NCBI Taxonomy" id="6412"/>
    <lineage>
        <taxon>Eukaryota</taxon>
        <taxon>Metazoa</taxon>
        <taxon>Spiralia</taxon>
        <taxon>Lophotrochozoa</taxon>
        <taxon>Annelida</taxon>
        <taxon>Clitellata</taxon>
        <taxon>Hirudinea</taxon>
        <taxon>Rhynchobdellida</taxon>
        <taxon>Glossiphoniidae</taxon>
        <taxon>Helobdella</taxon>
    </lineage>
</organism>
<sequence>MKTGLVGSISVLIGVIMLFTNISHTPTVIWFFRNCVPDLSSKLKLDPCLLNILINVSATYSFLFPISSTHCLICYLSGGITKKDMVISTFECGNNNNGVMHLNHYTIQLIIQFANGAVIMTVCFVTFFASFAQLIQFFGLEYYSPKYEDEPAKNGSLCVLKFGLRKFL</sequence>
<dbReference type="EMBL" id="KB097700">
    <property type="protein sequence ID" value="ESN91686.1"/>
    <property type="molecule type" value="Genomic_DNA"/>
</dbReference>
<dbReference type="EnsemblMetazoa" id="HelroT189770">
    <property type="protein sequence ID" value="HelroP189770"/>
    <property type="gene ID" value="HelroG189770"/>
</dbReference>
<reference evidence="4" key="1">
    <citation type="submission" date="2012-12" db="EMBL/GenBank/DDBJ databases">
        <authorList>
            <person name="Hellsten U."/>
            <person name="Grimwood J."/>
            <person name="Chapman J.A."/>
            <person name="Shapiro H."/>
            <person name="Aerts A."/>
            <person name="Otillar R.P."/>
            <person name="Terry A.Y."/>
            <person name="Boore J.L."/>
            <person name="Simakov O."/>
            <person name="Marletaz F."/>
            <person name="Cho S.-J."/>
            <person name="Edsinger-Gonzales E."/>
            <person name="Havlak P."/>
            <person name="Kuo D.-H."/>
            <person name="Larsson T."/>
            <person name="Lv J."/>
            <person name="Arendt D."/>
            <person name="Savage R."/>
            <person name="Osoegawa K."/>
            <person name="de Jong P."/>
            <person name="Lindberg D.R."/>
            <person name="Seaver E.C."/>
            <person name="Weisblat D.A."/>
            <person name="Putnam N.H."/>
            <person name="Grigoriev I.V."/>
            <person name="Rokhsar D.S."/>
        </authorList>
    </citation>
    <scope>NUCLEOTIDE SEQUENCE</scope>
</reference>
<evidence type="ECO:0000256" key="1">
    <source>
        <dbReference type="SAM" id="Phobius"/>
    </source>
</evidence>
<gene>
    <name evidence="3" type="primary">20211377</name>
    <name evidence="2" type="ORF">HELRODRAFT_189770</name>
</gene>
<protein>
    <submittedName>
        <fullName evidence="2 3">Uncharacterized protein</fullName>
    </submittedName>
</protein>
<feature type="transmembrane region" description="Helical" evidence="1">
    <location>
        <begin position="12"/>
        <end position="32"/>
    </location>
</feature>
<keyword evidence="1" id="KW-0472">Membrane</keyword>
<dbReference type="HOGENOM" id="CLU_1588295_0_0_1"/>
<dbReference type="KEGG" id="hro:HELRODRAFT_189770"/>
<proteinExistence type="predicted"/>
<dbReference type="GeneID" id="20211377"/>
<dbReference type="CTD" id="20211377"/>
<accession>T1FRD0</accession>
<reference evidence="2 4" key="2">
    <citation type="journal article" date="2013" name="Nature">
        <title>Insights into bilaterian evolution from three spiralian genomes.</title>
        <authorList>
            <person name="Simakov O."/>
            <person name="Marletaz F."/>
            <person name="Cho S.J."/>
            <person name="Edsinger-Gonzales E."/>
            <person name="Havlak P."/>
            <person name="Hellsten U."/>
            <person name="Kuo D.H."/>
            <person name="Larsson T."/>
            <person name="Lv J."/>
            <person name="Arendt D."/>
            <person name="Savage R."/>
            <person name="Osoegawa K."/>
            <person name="de Jong P."/>
            <person name="Grimwood J."/>
            <person name="Chapman J.A."/>
            <person name="Shapiro H."/>
            <person name="Aerts A."/>
            <person name="Otillar R.P."/>
            <person name="Terry A.Y."/>
            <person name="Boore J.L."/>
            <person name="Grigoriev I.V."/>
            <person name="Lindberg D.R."/>
            <person name="Seaver E.C."/>
            <person name="Weisblat D.A."/>
            <person name="Putnam N.H."/>
            <person name="Rokhsar D.S."/>
        </authorList>
    </citation>
    <scope>NUCLEOTIDE SEQUENCE</scope>
</reference>
<evidence type="ECO:0000313" key="4">
    <source>
        <dbReference type="Proteomes" id="UP000015101"/>
    </source>
</evidence>
<reference evidence="3" key="3">
    <citation type="submission" date="2015-06" db="UniProtKB">
        <authorList>
            <consortium name="EnsemblMetazoa"/>
        </authorList>
    </citation>
    <scope>IDENTIFICATION</scope>
</reference>
<keyword evidence="1" id="KW-1133">Transmembrane helix</keyword>
<dbReference type="RefSeq" id="XP_009030507.1">
    <property type="nucleotide sequence ID" value="XM_009032259.1"/>
</dbReference>
<dbReference type="InParanoid" id="T1FRD0"/>
<keyword evidence="4" id="KW-1185">Reference proteome</keyword>
<name>T1FRD0_HELRO</name>
<evidence type="ECO:0000313" key="3">
    <source>
        <dbReference type="EnsemblMetazoa" id="HelroP189770"/>
    </source>
</evidence>
<dbReference type="EMBL" id="AMQM01002160">
    <property type="status" value="NOT_ANNOTATED_CDS"/>
    <property type="molecule type" value="Genomic_DNA"/>
</dbReference>
<keyword evidence="1" id="KW-0812">Transmembrane</keyword>